<sequence length="239" mass="26079">MAPLGLKEVVLKRNRLQNRQDNVPTIPKPSPTSSFHNNTPKIGGSEGVFIGLVVALTVIFLAACVAIFLLLRFSEPTARDRDRRRQFSIRRRGAPHPLPIGLHVPEASHGGSVTEKLGNMFRGRRAGSGWVQANNDEWDSGDEDTQFNMKLGAAQEGKHATLSEPDHGVAHDGQRASPRYAYDDPFDAPAVHVQGPSTQTPPEYHADASHPSYFPPATRGMSADSVHTFAGGTKFREDI</sequence>
<gene>
    <name evidence="1" type="ORF">BV25DRAFT_1825903</name>
</gene>
<dbReference type="Proteomes" id="UP000814140">
    <property type="component" value="Unassembled WGS sequence"/>
</dbReference>
<dbReference type="EMBL" id="MU277209">
    <property type="protein sequence ID" value="KAI0062037.1"/>
    <property type="molecule type" value="Genomic_DNA"/>
</dbReference>
<evidence type="ECO:0000313" key="1">
    <source>
        <dbReference type="EMBL" id="KAI0062037.1"/>
    </source>
</evidence>
<name>A0ACB8T0Y9_9AGAM</name>
<accession>A0ACB8T0Y9</accession>
<reference evidence="1" key="2">
    <citation type="journal article" date="2022" name="New Phytol.">
        <title>Evolutionary transition to the ectomycorrhizal habit in the genomes of a hyperdiverse lineage of mushroom-forming fungi.</title>
        <authorList>
            <person name="Looney B."/>
            <person name="Miyauchi S."/>
            <person name="Morin E."/>
            <person name="Drula E."/>
            <person name="Courty P.E."/>
            <person name="Kohler A."/>
            <person name="Kuo A."/>
            <person name="LaButti K."/>
            <person name="Pangilinan J."/>
            <person name="Lipzen A."/>
            <person name="Riley R."/>
            <person name="Andreopoulos W."/>
            <person name="He G."/>
            <person name="Johnson J."/>
            <person name="Nolan M."/>
            <person name="Tritt A."/>
            <person name="Barry K.W."/>
            <person name="Grigoriev I.V."/>
            <person name="Nagy L.G."/>
            <person name="Hibbett D."/>
            <person name="Henrissat B."/>
            <person name="Matheny P.B."/>
            <person name="Labbe J."/>
            <person name="Martin F.M."/>
        </authorList>
    </citation>
    <scope>NUCLEOTIDE SEQUENCE</scope>
    <source>
        <strain evidence="1">HHB10654</strain>
    </source>
</reference>
<keyword evidence="2" id="KW-1185">Reference proteome</keyword>
<reference evidence="1" key="1">
    <citation type="submission" date="2021-03" db="EMBL/GenBank/DDBJ databases">
        <authorList>
            <consortium name="DOE Joint Genome Institute"/>
            <person name="Ahrendt S."/>
            <person name="Looney B.P."/>
            <person name="Miyauchi S."/>
            <person name="Morin E."/>
            <person name="Drula E."/>
            <person name="Courty P.E."/>
            <person name="Chicoki N."/>
            <person name="Fauchery L."/>
            <person name="Kohler A."/>
            <person name="Kuo A."/>
            <person name="Labutti K."/>
            <person name="Pangilinan J."/>
            <person name="Lipzen A."/>
            <person name="Riley R."/>
            <person name="Andreopoulos W."/>
            <person name="He G."/>
            <person name="Johnson J."/>
            <person name="Barry K.W."/>
            <person name="Grigoriev I.V."/>
            <person name="Nagy L."/>
            <person name="Hibbett D."/>
            <person name="Henrissat B."/>
            <person name="Matheny P.B."/>
            <person name="Labbe J."/>
            <person name="Martin F."/>
        </authorList>
    </citation>
    <scope>NUCLEOTIDE SEQUENCE</scope>
    <source>
        <strain evidence="1">HHB10654</strain>
    </source>
</reference>
<evidence type="ECO:0000313" key="2">
    <source>
        <dbReference type="Proteomes" id="UP000814140"/>
    </source>
</evidence>
<protein>
    <submittedName>
        <fullName evidence="1">Uncharacterized protein</fullName>
    </submittedName>
</protein>
<proteinExistence type="predicted"/>
<organism evidence="1 2">
    <name type="scientific">Artomyces pyxidatus</name>
    <dbReference type="NCBI Taxonomy" id="48021"/>
    <lineage>
        <taxon>Eukaryota</taxon>
        <taxon>Fungi</taxon>
        <taxon>Dikarya</taxon>
        <taxon>Basidiomycota</taxon>
        <taxon>Agaricomycotina</taxon>
        <taxon>Agaricomycetes</taxon>
        <taxon>Russulales</taxon>
        <taxon>Auriscalpiaceae</taxon>
        <taxon>Artomyces</taxon>
    </lineage>
</organism>
<comment type="caution">
    <text evidence="1">The sequence shown here is derived from an EMBL/GenBank/DDBJ whole genome shotgun (WGS) entry which is preliminary data.</text>
</comment>